<dbReference type="Gene3D" id="3.40.50.10770">
    <property type="entry name" value="Hypothetical protein VC1899 like domain (Restriction endonuclease-like)"/>
    <property type="match status" value="1"/>
</dbReference>
<proteinExistence type="predicted"/>
<dbReference type="InterPro" id="IPR011335">
    <property type="entry name" value="Restrct_endonuc-II-like"/>
</dbReference>
<dbReference type="SUPFAM" id="SSF52980">
    <property type="entry name" value="Restriction endonuclease-like"/>
    <property type="match status" value="1"/>
</dbReference>
<accession>A0A7Z0BGN6</accession>
<feature type="region of interest" description="Disordered" evidence="1">
    <location>
        <begin position="337"/>
        <end position="384"/>
    </location>
</feature>
<reference evidence="2 3" key="1">
    <citation type="submission" date="2020-07" db="EMBL/GenBank/DDBJ databases">
        <title>Sequencing the genomes of 1000 actinobacteria strains.</title>
        <authorList>
            <person name="Klenk H.-P."/>
        </authorList>
    </citation>
    <scope>NUCLEOTIDE SEQUENCE [LARGE SCALE GENOMIC DNA]</scope>
    <source>
        <strain evidence="2 3">DSM 45278</strain>
    </source>
</reference>
<dbReference type="RefSeq" id="WP_179808957.1">
    <property type="nucleotide sequence ID" value="NZ_JACCHL010000001.1"/>
</dbReference>
<gene>
    <name evidence="2" type="ORF">HNR06_000322</name>
</gene>
<organism evidence="2 3">
    <name type="scientific">Nocardiopsis sinuspersici</name>
    <dbReference type="NCBI Taxonomy" id="501010"/>
    <lineage>
        <taxon>Bacteria</taxon>
        <taxon>Bacillati</taxon>
        <taxon>Actinomycetota</taxon>
        <taxon>Actinomycetes</taxon>
        <taxon>Streptosporangiales</taxon>
        <taxon>Nocardiopsidaceae</taxon>
        <taxon>Nocardiopsis</taxon>
    </lineage>
</organism>
<dbReference type="EMBL" id="JACCHL010000001">
    <property type="protein sequence ID" value="NYH50733.1"/>
    <property type="molecule type" value="Genomic_DNA"/>
</dbReference>
<comment type="caution">
    <text evidence="2">The sequence shown here is derived from an EMBL/GenBank/DDBJ whole genome shotgun (WGS) entry which is preliminary data.</text>
</comment>
<dbReference type="AlphaFoldDB" id="A0A7Z0BGN6"/>
<name>A0A7Z0BGN6_9ACTN</name>
<evidence type="ECO:0000313" key="3">
    <source>
        <dbReference type="Proteomes" id="UP000584931"/>
    </source>
</evidence>
<sequence>MDGPRAAVVLVGRNPTPALLSSLTLPADHLVLVASDGTRPLARRVAAAVERLASPESVRVVSVGPDPHDFGPVTDTMVALHRAGGGEPWFLDYTGGTKVMSVAAALLHERVLPPERHPHARRWRHYLDAARDTLRTADGSHPGRPVVGDGVDLRVLAGIHGAHWLWDRDPEPVRLFVQGGRQALQARFPDLSPAVRRGVVAEGRVLSHLLRHTRRHPETEVVGARQVVDPRHPDGSIADFDAIVRYRHRVLCVEAKTRPDDVVARAGWTVAKARRVFGAAAQVLFVHTGPAVPGLRERVTAYNPALSARSVHVWSLDDLLSRLTSFEEIRRAFFPGPGAPAPGAYTGSDTGPDTAPAPSEPPAPAPPEHHPGPADGPVLVTSLGGSRLGTLTAVHAHRPAGTLVLPSRQSVRDGMREAAARTLHAAEHPGAPPADAARLREGGYRDRVRFTPDPVDGFDADAVAAVARDWITREQDTDPPPPVIADITTGTKAMSLGLALAARRSGACATYQLARRRTVVCLTHGALPLRGRARVDWPLVLPGYTPLAGDRSGEGAGASAVSLAGRVCREARSQVDTGLLDAARAALVRAASGPVDVWMDASLTDPEECLTAQERPSLVLTFDDRAVGLTAPGRYRRRTPGGRAHEVGRGAWAQSVFAATVHLGTRCDVAGTVVALARPGGDVSRAVELVDWIAHADPEREPGRISFGEPLRPLVAVASPDALPPLLDTDVSRL</sequence>
<dbReference type="Proteomes" id="UP000584931">
    <property type="component" value="Unassembled WGS sequence"/>
</dbReference>
<evidence type="ECO:0000313" key="2">
    <source>
        <dbReference type="EMBL" id="NYH50733.1"/>
    </source>
</evidence>
<protein>
    <submittedName>
        <fullName evidence="2">Uncharacterized protein</fullName>
    </submittedName>
</protein>
<evidence type="ECO:0000256" key="1">
    <source>
        <dbReference type="SAM" id="MobiDB-lite"/>
    </source>
</evidence>